<dbReference type="Proteomes" id="UP000264310">
    <property type="component" value="Unassembled WGS sequence"/>
</dbReference>
<reference evidence="2 3" key="1">
    <citation type="submission" date="2018-08" db="EMBL/GenBank/DDBJ databases">
        <title>Fulvimarina sp. 85, whole genome shotgun sequence.</title>
        <authorList>
            <person name="Tuo L."/>
        </authorList>
    </citation>
    <scope>NUCLEOTIDE SEQUENCE [LARGE SCALE GENOMIC DNA]</scope>
    <source>
        <strain evidence="2 3">85</strain>
    </source>
</reference>
<dbReference type="InterPro" id="IPR051044">
    <property type="entry name" value="MAG_DAG_Lipase"/>
</dbReference>
<dbReference type="SUPFAM" id="SSF53474">
    <property type="entry name" value="alpha/beta-Hydrolases"/>
    <property type="match status" value="1"/>
</dbReference>
<comment type="caution">
    <text evidence="2">The sequence shown here is derived from an EMBL/GenBank/DDBJ whole genome shotgun (WGS) entry which is preliminary data.</text>
</comment>
<evidence type="ECO:0000313" key="3">
    <source>
        <dbReference type="Proteomes" id="UP000264310"/>
    </source>
</evidence>
<gene>
    <name evidence="2" type="ORF">DYI37_14010</name>
</gene>
<dbReference type="Pfam" id="PF12146">
    <property type="entry name" value="Hydrolase_4"/>
    <property type="match status" value="1"/>
</dbReference>
<evidence type="ECO:0000313" key="2">
    <source>
        <dbReference type="EMBL" id="RFC63051.1"/>
    </source>
</evidence>
<dbReference type="OrthoDB" id="9806902at2"/>
<proteinExistence type="predicted"/>
<evidence type="ECO:0000259" key="1">
    <source>
        <dbReference type="Pfam" id="PF12146"/>
    </source>
</evidence>
<dbReference type="EMBL" id="QURL01000005">
    <property type="protein sequence ID" value="RFC63051.1"/>
    <property type="molecule type" value="Genomic_DNA"/>
</dbReference>
<keyword evidence="2" id="KW-0378">Hydrolase</keyword>
<dbReference type="AlphaFoldDB" id="A0A371X1F6"/>
<dbReference type="Gene3D" id="3.40.50.1820">
    <property type="entry name" value="alpha/beta hydrolase"/>
    <property type="match status" value="1"/>
</dbReference>
<protein>
    <submittedName>
        <fullName evidence="2">Alpha/beta fold hydrolase</fullName>
    </submittedName>
</protein>
<dbReference type="RefSeq" id="WP_116683869.1">
    <property type="nucleotide sequence ID" value="NZ_QURL01000005.1"/>
</dbReference>
<accession>A0A371X1F6</accession>
<dbReference type="InterPro" id="IPR029058">
    <property type="entry name" value="AB_hydrolase_fold"/>
</dbReference>
<sequence length="317" mass="34302">MISANVSTLDSPTGAALNLYRWGPERPRGVVIVFHGLAEHAGRYGALAARLAGEDLAVFAHDHRGHGSTSAADAPLRRFARRDGASKVVRDCRAVFDHARETVPGRPIFVFGHSMGGLIALNYVQHHGKDVAGAAIWNADFRTGWQFSASRYALKAEKALKGSDVASLLFRRLLFDAWAKTVPERRTEFDWLSHDPASVDAYIADPLCGFTPTVSMAEDIVALVEAGSSKEGLARLPPHLPIHLLGGTEDPATGNGEAMRWLADRLGDRGCSDVTLTIAEGARHETLNEIAAIRDAAIDTLLGWLKARMPDEVAKRT</sequence>
<dbReference type="PANTHER" id="PTHR11614">
    <property type="entry name" value="PHOSPHOLIPASE-RELATED"/>
    <property type="match status" value="1"/>
</dbReference>
<organism evidence="2 3">
    <name type="scientific">Fulvimarina endophytica</name>
    <dbReference type="NCBI Taxonomy" id="2293836"/>
    <lineage>
        <taxon>Bacteria</taxon>
        <taxon>Pseudomonadati</taxon>
        <taxon>Pseudomonadota</taxon>
        <taxon>Alphaproteobacteria</taxon>
        <taxon>Hyphomicrobiales</taxon>
        <taxon>Aurantimonadaceae</taxon>
        <taxon>Fulvimarina</taxon>
    </lineage>
</organism>
<feature type="domain" description="Serine aminopeptidase S33" evidence="1">
    <location>
        <begin position="26"/>
        <end position="289"/>
    </location>
</feature>
<dbReference type="GO" id="GO:0016787">
    <property type="term" value="F:hydrolase activity"/>
    <property type="evidence" value="ECO:0007669"/>
    <property type="project" value="UniProtKB-KW"/>
</dbReference>
<keyword evidence="3" id="KW-1185">Reference proteome</keyword>
<name>A0A371X1F6_9HYPH</name>
<dbReference type="InterPro" id="IPR022742">
    <property type="entry name" value="Hydrolase_4"/>
</dbReference>